<dbReference type="OMA" id="ICRECWY"/>
<evidence type="ECO:0000256" key="2">
    <source>
        <dbReference type="ARBA" id="ARBA00010305"/>
    </source>
</evidence>
<keyword evidence="5" id="KW-0206">Cytoskeleton</keyword>
<dbReference type="GO" id="GO:0005856">
    <property type="term" value="C:cytoskeleton"/>
    <property type="evidence" value="ECO:0007669"/>
    <property type="project" value="UniProtKB-SubCell"/>
</dbReference>
<dbReference type="OrthoDB" id="409897at2759"/>
<dbReference type="GO" id="GO:1990535">
    <property type="term" value="P:neuron projection maintenance"/>
    <property type="evidence" value="ECO:0007669"/>
    <property type="project" value="TreeGrafter"/>
</dbReference>
<dbReference type="EMBL" id="BEZZ01000553">
    <property type="protein sequence ID" value="GCC33928.1"/>
    <property type="molecule type" value="Genomic_DNA"/>
</dbReference>
<comment type="caution">
    <text evidence="7">The sequence shown here is derived from an EMBL/GenBank/DDBJ whole genome shotgun (WGS) entry which is preliminary data.</text>
</comment>
<reference evidence="7 8" key="1">
    <citation type="journal article" date="2018" name="Nat. Ecol. Evol.">
        <title>Shark genomes provide insights into elasmobranch evolution and the origin of vertebrates.</title>
        <authorList>
            <person name="Hara Y"/>
            <person name="Yamaguchi K"/>
            <person name="Onimaru K"/>
            <person name="Kadota M"/>
            <person name="Koyanagi M"/>
            <person name="Keeley SD"/>
            <person name="Tatsumi K"/>
            <person name="Tanaka K"/>
            <person name="Motone F"/>
            <person name="Kageyama Y"/>
            <person name="Nozu R"/>
            <person name="Adachi N"/>
            <person name="Nishimura O"/>
            <person name="Nakagawa R"/>
            <person name="Tanegashima C"/>
            <person name="Kiyatake I"/>
            <person name="Matsumoto R"/>
            <person name="Murakumo K"/>
            <person name="Nishida K"/>
            <person name="Terakita A"/>
            <person name="Kuratani S"/>
            <person name="Sato K"/>
            <person name="Hyodo S Kuraku.S."/>
        </authorList>
    </citation>
    <scope>NUCLEOTIDE SEQUENCE [LARGE SCALE GENOMIC DNA]</scope>
</reference>
<evidence type="ECO:0000256" key="4">
    <source>
        <dbReference type="ARBA" id="ARBA00022490"/>
    </source>
</evidence>
<evidence type="ECO:0000256" key="5">
    <source>
        <dbReference type="ARBA" id="ARBA00023212"/>
    </source>
</evidence>
<dbReference type="InterPro" id="IPR022083">
    <property type="entry name" value="KBP"/>
</dbReference>
<evidence type="ECO:0000256" key="6">
    <source>
        <dbReference type="SAM" id="MobiDB-lite"/>
    </source>
</evidence>
<sequence>MDPAVPPPGRRTALSSCPAVPPPGRRTALSLCPAVLRLHRRWRCRVTEGEMAAREGGLEQDLSVKYSQVLRLLENQLGILWAGLEEMEKAQTYLEDAESLYNQYTKEIGTPPLDTHEHFLGEEERLSEQERHKRFEKVYTHTLYYLAQVYKHLDMNEKAAWYCHTTLQRQLQFTHYNPVEWAINAATLSQYYITKQLYMEGRLCLAAANVIINQAGGTSSESPAEESEEERDHRDQLQQKRAEIARCWIKYCLNLLQDSRKLLEDDVGEMDWDRQEELKIRLKKEEEEKEQGRKSAVMFGSSETFDLIQSVEEKVSCVYPVDFSKARDVFLVGQNYVQEAKEFFQLDDHVTDHIEVVQDHSALFKVLAFFEEDQERRCKMHKRRIDMLEAVYTELNPQYYLLVCRQLQFEIADTYYEMMELKVSIANRLDELDSHNIKKINHLAQSAIMYYTLFLDSLKNSEKKFPERLEADVLRPALVCKFRIGWLYSKMITSDPKLQLTNLQQSVECYRFVVDYCEMQPEAAKVMEPELELCVEMATLLPARMEKLKAKIVAFS</sequence>
<dbReference type="Proteomes" id="UP000287033">
    <property type="component" value="Unassembled WGS sequence"/>
</dbReference>
<name>A0A401SU78_CHIPU</name>
<comment type="similarity">
    <text evidence="2">Belongs to the KIF-binding protein family.</text>
</comment>
<evidence type="ECO:0000256" key="3">
    <source>
        <dbReference type="ARBA" id="ARBA00016840"/>
    </source>
</evidence>
<dbReference type="GO" id="GO:0021952">
    <property type="term" value="P:central nervous system projection neuron axonogenesis"/>
    <property type="evidence" value="ECO:0007669"/>
    <property type="project" value="TreeGrafter"/>
</dbReference>
<protein>
    <recommendedName>
        <fullName evidence="3">KIF-binding protein</fullName>
    </recommendedName>
</protein>
<accession>A0A401SU78</accession>
<comment type="subcellular location">
    <subcellularLocation>
        <location evidence="1">Cytoplasm</location>
        <location evidence="1">Cytoskeleton</location>
    </subcellularLocation>
</comment>
<evidence type="ECO:0000313" key="8">
    <source>
        <dbReference type="Proteomes" id="UP000287033"/>
    </source>
</evidence>
<evidence type="ECO:0000256" key="1">
    <source>
        <dbReference type="ARBA" id="ARBA00004245"/>
    </source>
</evidence>
<dbReference type="PANTHER" id="PTHR46321:SF1">
    <property type="entry name" value="KIF-BINDING PROTEIN"/>
    <property type="match status" value="1"/>
</dbReference>
<organism evidence="7 8">
    <name type="scientific">Chiloscyllium punctatum</name>
    <name type="common">Brownbanded bambooshark</name>
    <name type="synonym">Hemiscyllium punctatum</name>
    <dbReference type="NCBI Taxonomy" id="137246"/>
    <lineage>
        <taxon>Eukaryota</taxon>
        <taxon>Metazoa</taxon>
        <taxon>Chordata</taxon>
        <taxon>Craniata</taxon>
        <taxon>Vertebrata</taxon>
        <taxon>Chondrichthyes</taxon>
        <taxon>Elasmobranchii</taxon>
        <taxon>Galeomorphii</taxon>
        <taxon>Galeoidea</taxon>
        <taxon>Orectolobiformes</taxon>
        <taxon>Hemiscylliidae</taxon>
        <taxon>Chiloscyllium</taxon>
    </lineage>
</organism>
<dbReference type="AlphaFoldDB" id="A0A401SU78"/>
<keyword evidence="4" id="KW-0963">Cytoplasm</keyword>
<keyword evidence="8" id="KW-1185">Reference proteome</keyword>
<gene>
    <name evidence="7" type="ORF">chiPu_0012399</name>
</gene>
<dbReference type="Pfam" id="PF12309">
    <property type="entry name" value="KBP_C"/>
    <property type="match status" value="1"/>
</dbReference>
<feature type="region of interest" description="Disordered" evidence="6">
    <location>
        <begin position="1"/>
        <end position="20"/>
    </location>
</feature>
<feature type="region of interest" description="Disordered" evidence="6">
    <location>
        <begin position="216"/>
        <end position="236"/>
    </location>
</feature>
<dbReference type="STRING" id="137246.A0A401SU78"/>
<dbReference type="GO" id="GO:0000226">
    <property type="term" value="P:microtubule cytoskeleton organization"/>
    <property type="evidence" value="ECO:0007669"/>
    <property type="project" value="TreeGrafter"/>
</dbReference>
<proteinExistence type="inferred from homology"/>
<evidence type="ECO:0000313" key="7">
    <source>
        <dbReference type="EMBL" id="GCC33928.1"/>
    </source>
</evidence>
<dbReference type="PANTHER" id="PTHR46321">
    <property type="entry name" value="KIF1-BINDING PROTEIN"/>
    <property type="match status" value="1"/>
</dbReference>